<reference evidence="4 5" key="1">
    <citation type="submission" date="2017-08" db="EMBL/GenBank/DDBJ databases">
        <title>Infants hospitalized years apart are colonized by the same room-sourced microbial strains.</title>
        <authorList>
            <person name="Brooks B."/>
            <person name="Olm M.R."/>
            <person name="Firek B.A."/>
            <person name="Baker R."/>
            <person name="Thomas B.C."/>
            <person name="Morowitz M.J."/>
            <person name="Banfield J.F."/>
        </authorList>
    </citation>
    <scope>NUCLEOTIDE SEQUENCE [LARGE SCALE GENOMIC DNA]</scope>
    <source>
        <strain evidence="4">S2_005_002_R2_29</strain>
    </source>
</reference>
<keyword evidence="2" id="KW-0732">Signal</keyword>
<dbReference type="Proteomes" id="UP000249417">
    <property type="component" value="Unassembled WGS sequence"/>
</dbReference>
<feature type="signal peptide" evidence="2">
    <location>
        <begin position="1"/>
        <end position="19"/>
    </location>
</feature>
<feature type="chain" id="PRO_5015893251" evidence="2">
    <location>
        <begin position="20"/>
        <end position="155"/>
    </location>
</feature>
<dbReference type="Gene3D" id="3.30.1380.10">
    <property type="match status" value="1"/>
</dbReference>
<keyword evidence="1" id="KW-0812">Transmembrane</keyword>
<dbReference type="InterPro" id="IPR039561">
    <property type="entry name" value="Peptidase_M15C"/>
</dbReference>
<dbReference type="CDD" id="cd14845">
    <property type="entry name" value="L-Ala-D-Glu_peptidase_like"/>
    <property type="match status" value="1"/>
</dbReference>
<evidence type="ECO:0000259" key="3">
    <source>
        <dbReference type="Pfam" id="PF13539"/>
    </source>
</evidence>
<evidence type="ECO:0000256" key="2">
    <source>
        <dbReference type="SAM" id="SignalP"/>
    </source>
</evidence>
<sequence>MLKHLLQALRGLFIRPAYAATSAALVTAAILYPLSDRSNLNLVGVHPPLVTVTQCAHDLTKGGFTVIDGMRTEEEQVKNVASGVSWILKSRHLTGHAIDFAAHKNGKITFDENYYPPVAAAFNQCSLKYGIPIIWGGEWKVRDWGHIELDRRKYP</sequence>
<evidence type="ECO:0000256" key="1">
    <source>
        <dbReference type="SAM" id="Phobius"/>
    </source>
</evidence>
<comment type="caution">
    <text evidence="4">The sequence shown here is derived from an EMBL/GenBank/DDBJ whole genome shotgun (WGS) entry which is preliminary data.</text>
</comment>
<gene>
    <name evidence="4" type="ORF">DI551_05645</name>
</gene>
<accession>A0A2W5MY54</accession>
<evidence type="ECO:0000313" key="4">
    <source>
        <dbReference type="EMBL" id="PZQ46162.1"/>
    </source>
</evidence>
<evidence type="ECO:0000313" key="5">
    <source>
        <dbReference type="Proteomes" id="UP000249417"/>
    </source>
</evidence>
<proteinExistence type="predicted"/>
<feature type="transmembrane region" description="Helical" evidence="1">
    <location>
        <begin position="12"/>
        <end position="34"/>
    </location>
</feature>
<dbReference type="Pfam" id="PF13539">
    <property type="entry name" value="Peptidase_M15_4"/>
    <property type="match status" value="1"/>
</dbReference>
<organism evidence="4 5">
    <name type="scientific">Micavibrio aeruginosavorus</name>
    <dbReference type="NCBI Taxonomy" id="349221"/>
    <lineage>
        <taxon>Bacteria</taxon>
        <taxon>Pseudomonadati</taxon>
        <taxon>Bdellovibrionota</taxon>
        <taxon>Bdellovibrionia</taxon>
        <taxon>Bdellovibrionales</taxon>
        <taxon>Pseudobdellovibrionaceae</taxon>
        <taxon>Micavibrio</taxon>
    </lineage>
</organism>
<dbReference type="GO" id="GO:0008233">
    <property type="term" value="F:peptidase activity"/>
    <property type="evidence" value="ECO:0007669"/>
    <property type="project" value="InterPro"/>
</dbReference>
<feature type="domain" description="Peptidase M15C" evidence="3">
    <location>
        <begin position="89"/>
        <end position="149"/>
    </location>
</feature>
<dbReference type="AlphaFoldDB" id="A0A2W5MY54"/>
<protein>
    <submittedName>
        <fullName evidence="4">Peptidase M15</fullName>
    </submittedName>
</protein>
<name>A0A2W5MY54_9BACT</name>
<dbReference type="SUPFAM" id="SSF55166">
    <property type="entry name" value="Hedgehog/DD-peptidase"/>
    <property type="match status" value="1"/>
</dbReference>
<keyword evidence="1" id="KW-0472">Membrane</keyword>
<dbReference type="EMBL" id="QFQB01000031">
    <property type="protein sequence ID" value="PZQ46162.1"/>
    <property type="molecule type" value="Genomic_DNA"/>
</dbReference>
<keyword evidence="1" id="KW-1133">Transmembrane helix</keyword>
<dbReference type="InterPro" id="IPR009045">
    <property type="entry name" value="Zn_M74/Hedgehog-like"/>
</dbReference>